<comment type="caution">
    <text evidence="1">The sequence shown here is derived from an EMBL/GenBank/DDBJ whole genome shotgun (WGS) entry which is preliminary data.</text>
</comment>
<accession>A0A9R1VWI7</accession>
<keyword evidence="2" id="KW-1185">Reference proteome</keyword>
<name>A0A9R1VWI7_LACSA</name>
<proteinExistence type="predicted"/>
<evidence type="ECO:0000313" key="2">
    <source>
        <dbReference type="Proteomes" id="UP000235145"/>
    </source>
</evidence>
<dbReference type="AlphaFoldDB" id="A0A9R1VWI7"/>
<dbReference type="Proteomes" id="UP000235145">
    <property type="component" value="Unassembled WGS sequence"/>
</dbReference>
<gene>
    <name evidence="1" type="ORF">LSAT_V11C400215930</name>
</gene>
<dbReference type="EMBL" id="NBSK02000004">
    <property type="protein sequence ID" value="KAJ0211793.1"/>
    <property type="molecule type" value="Genomic_DNA"/>
</dbReference>
<sequence length="142" mass="16392">MPPESTGVTFPVLVWPTRHLTHRSIVIAFLIYKNHIQYLWFSHFGVTTDQNVLLDEKYCIMLDIMHIFHRMDHNPPRRGNTDDDMVTLLRLREKMEQGYDLGMSFGGQDSEGGKVSLKLKNEKIPPAPHDPISVSLLLIDEH</sequence>
<protein>
    <submittedName>
        <fullName evidence="1">Uncharacterized protein</fullName>
    </submittedName>
</protein>
<organism evidence="1 2">
    <name type="scientific">Lactuca sativa</name>
    <name type="common">Garden lettuce</name>
    <dbReference type="NCBI Taxonomy" id="4236"/>
    <lineage>
        <taxon>Eukaryota</taxon>
        <taxon>Viridiplantae</taxon>
        <taxon>Streptophyta</taxon>
        <taxon>Embryophyta</taxon>
        <taxon>Tracheophyta</taxon>
        <taxon>Spermatophyta</taxon>
        <taxon>Magnoliopsida</taxon>
        <taxon>eudicotyledons</taxon>
        <taxon>Gunneridae</taxon>
        <taxon>Pentapetalae</taxon>
        <taxon>asterids</taxon>
        <taxon>campanulids</taxon>
        <taxon>Asterales</taxon>
        <taxon>Asteraceae</taxon>
        <taxon>Cichorioideae</taxon>
        <taxon>Cichorieae</taxon>
        <taxon>Lactucinae</taxon>
        <taxon>Lactuca</taxon>
    </lineage>
</organism>
<reference evidence="1 2" key="1">
    <citation type="journal article" date="2017" name="Nat. Commun.">
        <title>Genome assembly with in vitro proximity ligation data and whole-genome triplication in lettuce.</title>
        <authorList>
            <person name="Reyes-Chin-Wo S."/>
            <person name="Wang Z."/>
            <person name="Yang X."/>
            <person name="Kozik A."/>
            <person name="Arikit S."/>
            <person name="Song C."/>
            <person name="Xia L."/>
            <person name="Froenicke L."/>
            <person name="Lavelle D.O."/>
            <person name="Truco M.J."/>
            <person name="Xia R."/>
            <person name="Zhu S."/>
            <person name="Xu C."/>
            <person name="Xu H."/>
            <person name="Xu X."/>
            <person name="Cox K."/>
            <person name="Korf I."/>
            <person name="Meyers B.C."/>
            <person name="Michelmore R.W."/>
        </authorList>
    </citation>
    <scope>NUCLEOTIDE SEQUENCE [LARGE SCALE GENOMIC DNA]</scope>
    <source>
        <strain evidence="2">cv. Salinas</strain>
        <tissue evidence="1">Seedlings</tissue>
    </source>
</reference>
<evidence type="ECO:0000313" key="1">
    <source>
        <dbReference type="EMBL" id="KAJ0211793.1"/>
    </source>
</evidence>